<evidence type="ECO:0000259" key="3">
    <source>
        <dbReference type="PROSITE" id="PS50240"/>
    </source>
</evidence>
<dbReference type="InterPro" id="IPR009003">
    <property type="entry name" value="Peptidase_S1_PA"/>
</dbReference>
<dbReference type="InterPro" id="IPR043504">
    <property type="entry name" value="Peptidase_S1_PA_chymotrypsin"/>
</dbReference>
<accession>A0ABN7T8Q9</accession>
<dbReference type="Proteomes" id="UP001158576">
    <property type="component" value="Chromosome 2"/>
</dbReference>
<evidence type="ECO:0000313" key="5">
    <source>
        <dbReference type="Proteomes" id="UP001158576"/>
    </source>
</evidence>
<keyword evidence="1" id="KW-1015">Disulfide bond</keyword>
<feature type="domain" description="Peptidase S1" evidence="3">
    <location>
        <begin position="1"/>
        <end position="94"/>
    </location>
</feature>
<dbReference type="PROSITE" id="PS50240">
    <property type="entry name" value="TRYPSIN_DOM"/>
    <property type="match status" value="1"/>
</dbReference>
<dbReference type="PANTHER" id="PTHR24252">
    <property type="entry name" value="ACROSIN-RELATED"/>
    <property type="match status" value="1"/>
</dbReference>
<dbReference type="PANTHER" id="PTHR24252:SF7">
    <property type="entry name" value="HYALIN"/>
    <property type="match status" value="1"/>
</dbReference>
<proteinExistence type="predicted"/>
<dbReference type="InterPro" id="IPR001254">
    <property type="entry name" value="Trypsin_dom"/>
</dbReference>
<feature type="region of interest" description="Disordered" evidence="2">
    <location>
        <begin position="98"/>
        <end position="135"/>
    </location>
</feature>
<evidence type="ECO:0000313" key="4">
    <source>
        <dbReference type="EMBL" id="CAG5110809.1"/>
    </source>
</evidence>
<evidence type="ECO:0000256" key="1">
    <source>
        <dbReference type="ARBA" id="ARBA00023157"/>
    </source>
</evidence>
<sequence>MQVSVPLIPRSKCVKLPKPYNLVSPYAICAGFDEGGQDACTGDSGGPLLCQTGEESPWIVYGVTSWGYGCGRAGKPGVYTRVNLYNKWITSVTGITPSINDDDYPKVSCDDENESERFWRQPQPRPPAQRQRRLQ</sequence>
<protein>
    <submittedName>
        <fullName evidence="4">Oidioi.mRNA.OKI2018_I69.chr2.g5169.t1.cds</fullName>
    </submittedName>
</protein>
<organism evidence="4 5">
    <name type="scientific">Oikopleura dioica</name>
    <name type="common">Tunicate</name>
    <dbReference type="NCBI Taxonomy" id="34765"/>
    <lineage>
        <taxon>Eukaryota</taxon>
        <taxon>Metazoa</taxon>
        <taxon>Chordata</taxon>
        <taxon>Tunicata</taxon>
        <taxon>Appendicularia</taxon>
        <taxon>Copelata</taxon>
        <taxon>Oikopleuridae</taxon>
        <taxon>Oikopleura</taxon>
    </lineage>
</organism>
<reference evidence="4 5" key="1">
    <citation type="submission" date="2021-04" db="EMBL/GenBank/DDBJ databases">
        <authorList>
            <person name="Bliznina A."/>
        </authorList>
    </citation>
    <scope>NUCLEOTIDE SEQUENCE [LARGE SCALE GENOMIC DNA]</scope>
</reference>
<dbReference type="InterPro" id="IPR033116">
    <property type="entry name" value="TRYPSIN_SER"/>
</dbReference>
<evidence type="ECO:0000256" key="2">
    <source>
        <dbReference type="SAM" id="MobiDB-lite"/>
    </source>
</evidence>
<dbReference type="EMBL" id="OU015567">
    <property type="protein sequence ID" value="CAG5110809.1"/>
    <property type="molecule type" value="Genomic_DNA"/>
</dbReference>
<dbReference type="Gene3D" id="2.40.10.10">
    <property type="entry name" value="Trypsin-like serine proteases"/>
    <property type="match status" value="1"/>
</dbReference>
<keyword evidence="5" id="KW-1185">Reference proteome</keyword>
<dbReference type="Pfam" id="PF00089">
    <property type="entry name" value="Trypsin"/>
    <property type="match status" value="1"/>
</dbReference>
<name>A0ABN7T8Q9_OIKDI</name>
<feature type="compositionally biased region" description="Basic and acidic residues" evidence="2">
    <location>
        <begin position="103"/>
        <end position="119"/>
    </location>
</feature>
<dbReference type="PROSITE" id="PS00135">
    <property type="entry name" value="TRYPSIN_SER"/>
    <property type="match status" value="1"/>
</dbReference>
<dbReference type="SUPFAM" id="SSF50494">
    <property type="entry name" value="Trypsin-like serine proteases"/>
    <property type="match status" value="1"/>
</dbReference>
<gene>
    <name evidence="4" type="ORF">OKIOD_LOCUS13934</name>
</gene>